<gene>
    <name evidence="1" type="ORF">NP233_g5128</name>
</gene>
<keyword evidence="2" id="KW-1185">Reference proteome</keyword>
<dbReference type="EMBL" id="JANIEX010000295">
    <property type="protein sequence ID" value="KAJ3569326.1"/>
    <property type="molecule type" value="Genomic_DNA"/>
</dbReference>
<name>A0AAD5YR82_9AGAR</name>
<protein>
    <submittedName>
        <fullName evidence="1">Uncharacterized protein</fullName>
    </submittedName>
</protein>
<comment type="caution">
    <text evidence="1">The sequence shown here is derived from an EMBL/GenBank/DDBJ whole genome shotgun (WGS) entry which is preliminary data.</text>
</comment>
<dbReference type="Proteomes" id="UP001213000">
    <property type="component" value="Unassembled WGS sequence"/>
</dbReference>
<reference evidence="1" key="1">
    <citation type="submission" date="2022-07" db="EMBL/GenBank/DDBJ databases">
        <title>Genome Sequence of Leucocoprinus birnbaumii.</title>
        <authorList>
            <person name="Buettner E."/>
        </authorList>
    </citation>
    <scope>NUCLEOTIDE SEQUENCE</scope>
    <source>
        <strain evidence="1">VT141</strain>
    </source>
</reference>
<evidence type="ECO:0000313" key="2">
    <source>
        <dbReference type="Proteomes" id="UP001213000"/>
    </source>
</evidence>
<proteinExistence type="predicted"/>
<evidence type="ECO:0000313" key="1">
    <source>
        <dbReference type="EMBL" id="KAJ3569326.1"/>
    </source>
</evidence>
<sequence>MHFITDRDFLRMLRDCNVVESFTLKVDEPDRQDRPFCLPTKNFDVIVNDHLRVLNLSVFGWGYHCFTLFDFPNLEVLQHEQCCICFEDNDGITGPAASLGILTDWLKRGKKGNGVPWRLQVLRVHNKALGLYRRRKFIQFKSNISQEFSRIPLVEIKYFDANREKEPLIFERVSYDEPEDFPPKVYPITVSAADRWSTTSMVRSRGWADFQRLDFAMVLNALDLCHWNTVEIFEFLKYSRIAQLLSEKLKSRPSDVKTWDKRFVDCVDRRVFRDSIVSEIGGKIEEIEENTKQV</sequence>
<accession>A0AAD5YR82</accession>
<dbReference type="AlphaFoldDB" id="A0AAD5YR82"/>
<organism evidence="1 2">
    <name type="scientific">Leucocoprinus birnbaumii</name>
    <dbReference type="NCBI Taxonomy" id="56174"/>
    <lineage>
        <taxon>Eukaryota</taxon>
        <taxon>Fungi</taxon>
        <taxon>Dikarya</taxon>
        <taxon>Basidiomycota</taxon>
        <taxon>Agaricomycotina</taxon>
        <taxon>Agaricomycetes</taxon>
        <taxon>Agaricomycetidae</taxon>
        <taxon>Agaricales</taxon>
        <taxon>Agaricineae</taxon>
        <taxon>Agaricaceae</taxon>
        <taxon>Leucocoprinus</taxon>
    </lineage>
</organism>